<feature type="transmembrane region" description="Helical" evidence="1">
    <location>
        <begin position="82"/>
        <end position="100"/>
    </location>
</feature>
<reference evidence="2" key="1">
    <citation type="journal article" date="2018" name="Genome Biol.">
        <title>SKESA: strategic k-mer extension for scrupulous assemblies.</title>
        <authorList>
            <person name="Souvorov A."/>
            <person name="Agarwala R."/>
            <person name="Lipman D.J."/>
        </authorList>
    </citation>
    <scope>NUCLEOTIDE SEQUENCE</scope>
    <source>
        <strain evidence="2">CAVp300</strain>
    </source>
</reference>
<accession>A0A9P3T8P0</accession>
<sequence length="146" mass="15801">MNIFFALLSGLMFGIGLIVSGMANPTKVMGFLDITRVWDPSLAFVMGGAISVGFFAFRMAAKRKRPLCGDKMHLPTANHIDKRLVGGALLFGIGWGLAGICPGPGLVLLGAGFSQGVIFVLAMLAGMLLFQWFEGYRQHEQQVRPR</sequence>
<evidence type="ECO:0000313" key="2">
    <source>
        <dbReference type="EMBL" id="HAT3582794.1"/>
    </source>
</evidence>
<feature type="transmembrane region" description="Helical" evidence="1">
    <location>
        <begin position="42"/>
        <end position="61"/>
    </location>
</feature>
<dbReference type="AlphaFoldDB" id="A0A9P3T8P0"/>
<keyword evidence="1" id="KW-0812">Transmembrane</keyword>
<dbReference type="RefSeq" id="WP_047370293.1">
    <property type="nucleotide sequence ID" value="NZ_CABMNU010000005.1"/>
</dbReference>
<keyword evidence="1" id="KW-1133">Transmembrane helix</keyword>
<keyword evidence="1" id="KW-0472">Membrane</keyword>
<comment type="caution">
    <text evidence="2">The sequence shown here is derived from an EMBL/GenBank/DDBJ whole genome shotgun (WGS) entry which is preliminary data.</text>
</comment>
<protein>
    <submittedName>
        <fullName evidence="2">YeeE/YedE family protein</fullName>
    </submittedName>
</protein>
<dbReference type="EMBL" id="DACSUM010000025">
    <property type="protein sequence ID" value="HAT3582794.1"/>
    <property type="molecule type" value="Genomic_DNA"/>
</dbReference>
<dbReference type="Pfam" id="PF20398">
    <property type="entry name" value="DUF6691"/>
    <property type="match status" value="1"/>
</dbReference>
<dbReference type="Proteomes" id="UP000867740">
    <property type="component" value="Unassembled WGS sequence"/>
</dbReference>
<evidence type="ECO:0000313" key="3">
    <source>
        <dbReference type="Proteomes" id="UP000867740"/>
    </source>
</evidence>
<dbReference type="InterPro" id="IPR046513">
    <property type="entry name" value="DUF6691"/>
</dbReference>
<reference evidence="2" key="2">
    <citation type="submission" date="2020-10" db="EMBL/GenBank/DDBJ databases">
        <authorList>
            <consortium name="NCBI Pathogen Detection Project"/>
        </authorList>
    </citation>
    <scope>NUCLEOTIDE SEQUENCE</scope>
    <source>
        <strain evidence="2">CAVp300</strain>
    </source>
</reference>
<proteinExistence type="predicted"/>
<feature type="transmembrane region" description="Helical" evidence="1">
    <location>
        <begin position="106"/>
        <end position="130"/>
    </location>
</feature>
<organism evidence="2 3">
    <name type="scientific">Kluyvera intermedia</name>
    <name type="common">Enterobacter intermedius</name>
    <dbReference type="NCBI Taxonomy" id="61648"/>
    <lineage>
        <taxon>Bacteria</taxon>
        <taxon>Pseudomonadati</taxon>
        <taxon>Pseudomonadota</taxon>
        <taxon>Gammaproteobacteria</taxon>
        <taxon>Enterobacterales</taxon>
        <taxon>Enterobacteriaceae</taxon>
        <taxon>Kluyvera</taxon>
    </lineage>
</organism>
<gene>
    <name evidence="2" type="ORF">I8531_003119</name>
</gene>
<name>A0A9P3T8P0_KLUIN</name>
<evidence type="ECO:0000256" key="1">
    <source>
        <dbReference type="SAM" id="Phobius"/>
    </source>
</evidence>